<dbReference type="Proteomes" id="UP000594759">
    <property type="component" value="Chromosome"/>
</dbReference>
<proteinExistence type="predicted"/>
<protein>
    <submittedName>
        <fullName evidence="1">Uncharacterized protein</fullName>
    </submittedName>
</protein>
<accession>A0A7S9KYU9</accession>
<gene>
    <name evidence="1" type="ORF">IZT61_20390</name>
</gene>
<dbReference type="KEGG" id="pex:IZT61_20390"/>
<dbReference type="RefSeq" id="WP_196098837.1">
    <property type="nucleotide sequence ID" value="NZ_CP064939.1"/>
</dbReference>
<keyword evidence="2" id="KW-1185">Reference proteome</keyword>
<evidence type="ECO:0000313" key="1">
    <source>
        <dbReference type="EMBL" id="QPH39370.1"/>
    </source>
</evidence>
<sequence>MEDYEITPDPEQPEIEARLKMDRKHIYKFILNPFSFESSHHFNKIHKRKFNSFGCIHELKKLPGAML</sequence>
<evidence type="ECO:0000313" key="2">
    <source>
        <dbReference type="Proteomes" id="UP000594759"/>
    </source>
</evidence>
<dbReference type="AlphaFoldDB" id="A0A7S9KYU9"/>
<dbReference type="EMBL" id="CP064939">
    <property type="protein sequence ID" value="QPH39370.1"/>
    <property type="molecule type" value="Genomic_DNA"/>
</dbReference>
<name>A0A7S9KYU9_9SPHI</name>
<organism evidence="1 2">
    <name type="scientific">Pedobacter endophyticus</name>
    <dbReference type="NCBI Taxonomy" id="2789740"/>
    <lineage>
        <taxon>Bacteria</taxon>
        <taxon>Pseudomonadati</taxon>
        <taxon>Bacteroidota</taxon>
        <taxon>Sphingobacteriia</taxon>
        <taxon>Sphingobacteriales</taxon>
        <taxon>Sphingobacteriaceae</taxon>
        <taxon>Pedobacter</taxon>
    </lineage>
</organism>
<reference evidence="1 2" key="1">
    <citation type="submission" date="2020-11" db="EMBL/GenBank/DDBJ databases">
        <title>Pedobacter endophytica, an endophytic bacteria isolated form Carex pumila.</title>
        <authorList>
            <person name="Peng Y."/>
            <person name="Jiang L."/>
            <person name="Lee J."/>
        </authorList>
    </citation>
    <scope>NUCLEOTIDE SEQUENCE [LARGE SCALE GENOMIC DNA]</scope>
    <source>
        <strain evidence="1 2">JBR3-12</strain>
    </source>
</reference>